<dbReference type="PANTHER" id="PTHR33993">
    <property type="entry name" value="GLYOXALASE-RELATED"/>
    <property type="match status" value="1"/>
</dbReference>
<feature type="domain" description="VOC" evidence="1">
    <location>
        <begin position="11"/>
        <end position="124"/>
    </location>
</feature>
<evidence type="ECO:0000259" key="1">
    <source>
        <dbReference type="PROSITE" id="PS51819"/>
    </source>
</evidence>
<accession>A0A543HTD7</accession>
<dbReference type="PROSITE" id="PS51819">
    <property type="entry name" value="VOC"/>
    <property type="match status" value="2"/>
</dbReference>
<dbReference type="Proteomes" id="UP000318331">
    <property type="component" value="Unassembled WGS sequence"/>
</dbReference>
<protein>
    <recommendedName>
        <fullName evidence="1">VOC domain-containing protein</fullName>
    </recommendedName>
</protein>
<dbReference type="CDD" id="cd07247">
    <property type="entry name" value="SgaA_N_like"/>
    <property type="match status" value="2"/>
</dbReference>
<dbReference type="SUPFAM" id="SSF54593">
    <property type="entry name" value="Glyoxalase/Bleomycin resistance protein/Dihydroxybiphenyl dioxygenase"/>
    <property type="match status" value="2"/>
</dbReference>
<sequence>MVTFTQTMTGEPIWMDLFSSNPEASMLFYQKLFGWTSEAAGPDFNGYVTFSLHGERVAGLATNDTGGEVADAWTVYLHTADAETTAALIEENGGGVHSSHRVGSLGTMLILNDANGAVLGAWQPGTHTGFGVYREPGAPAWIELHTTGYAGALTFYQRAFGWETTVMGDSDEFRYSTLGSGESSTAGMMDATSFLPPGARSTWVVYFAVADADQAVALAVERGGRVLRPVEDTPFGRMAELVDPTGAPFKVLQDTVTAP</sequence>
<dbReference type="RefSeq" id="WP_141918651.1">
    <property type="nucleotide sequence ID" value="NZ_BAAAYS010000006.1"/>
</dbReference>
<dbReference type="Pfam" id="PF00903">
    <property type="entry name" value="Glyoxalase"/>
    <property type="match status" value="1"/>
</dbReference>
<dbReference type="InterPro" id="IPR037523">
    <property type="entry name" value="VOC_core"/>
</dbReference>
<dbReference type="PANTHER" id="PTHR33993:SF14">
    <property type="entry name" value="GB|AAF24581.1"/>
    <property type="match status" value="1"/>
</dbReference>
<dbReference type="InterPro" id="IPR004360">
    <property type="entry name" value="Glyas_Fos-R_dOase_dom"/>
</dbReference>
<comment type="caution">
    <text evidence="2">The sequence shown here is derived from an EMBL/GenBank/DDBJ whole genome shotgun (WGS) entry which is preliminary data.</text>
</comment>
<dbReference type="InterPro" id="IPR029068">
    <property type="entry name" value="Glyas_Bleomycin-R_OHBP_Dase"/>
</dbReference>
<reference evidence="2 3" key="1">
    <citation type="submission" date="2019-06" db="EMBL/GenBank/DDBJ databases">
        <title>Sequencing the genomes of 1000 actinobacteria strains.</title>
        <authorList>
            <person name="Klenk H.-P."/>
        </authorList>
    </citation>
    <scope>NUCLEOTIDE SEQUENCE [LARGE SCALE GENOMIC DNA]</scope>
    <source>
        <strain evidence="2 3">DSM 18031</strain>
    </source>
</reference>
<gene>
    <name evidence="2" type="ORF">FB466_2507</name>
</gene>
<dbReference type="Gene3D" id="3.10.180.10">
    <property type="entry name" value="2,3-Dihydroxybiphenyl 1,2-Dioxygenase, domain 1"/>
    <property type="match status" value="2"/>
</dbReference>
<name>A0A543HTD7_9MICO</name>
<dbReference type="InterPro" id="IPR052164">
    <property type="entry name" value="Anthracycline_SecMetBiosynth"/>
</dbReference>
<evidence type="ECO:0000313" key="2">
    <source>
        <dbReference type="EMBL" id="TQM61550.1"/>
    </source>
</evidence>
<evidence type="ECO:0000313" key="3">
    <source>
        <dbReference type="Proteomes" id="UP000318331"/>
    </source>
</evidence>
<dbReference type="AlphaFoldDB" id="A0A543HTD7"/>
<proteinExistence type="predicted"/>
<dbReference type="EMBL" id="VFPN01000003">
    <property type="protein sequence ID" value="TQM61550.1"/>
    <property type="molecule type" value="Genomic_DNA"/>
</dbReference>
<organism evidence="2 3">
    <name type="scientific">Klugiella xanthotipulae</name>
    <dbReference type="NCBI Taxonomy" id="244735"/>
    <lineage>
        <taxon>Bacteria</taxon>
        <taxon>Bacillati</taxon>
        <taxon>Actinomycetota</taxon>
        <taxon>Actinomycetes</taxon>
        <taxon>Micrococcales</taxon>
        <taxon>Microbacteriaceae</taxon>
        <taxon>Klugiella</taxon>
    </lineage>
</organism>
<feature type="domain" description="VOC" evidence="1">
    <location>
        <begin position="138"/>
        <end position="254"/>
    </location>
</feature>
<keyword evidence="3" id="KW-1185">Reference proteome</keyword>
<dbReference type="OrthoDB" id="9793039at2"/>